<dbReference type="Pfam" id="PF02466">
    <property type="entry name" value="Tim17"/>
    <property type="match status" value="1"/>
</dbReference>
<sequence>MKSAFFFAMGVVGSSTLDFLKGVNDSPRGMRLVGGSQAVRMNTPRSAGSMALFGGLYSVFECSMAYIRQKEDPWNPIIGNAAVCGFHWRKEGFRAVTRATAVGAAVAAAGQQVIIMRDKNRSLQKKETSSSTGSTGSFEARKGCGDQKGDNNPRSMDTSKIKQLGFTNFKKDYSGDVHIKSFQERGFLERV</sequence>
<feature type="compositionally biased region" description="Basic and acidic residues" evidence="11">
    <location>
        <begin position="139"/>
        <end position="151"/>
    </location>
</feature>
<evidence type="ECO:0000256" key="3">
    <source>
        <dbReference type="ARBA" id="ARBA00022448"/>
    </source>
</evidence>
<evidence type="ECO:0000256" key="1">
    <source>
        <dbReference type="ARBA" id="ARBA00004448"/>
    </source>
</evidence>
<dbReference type="PANTHER" id="PTHR10485">
    <property type="entry name" value="MITOCHONDRIAL IMPORT INNER MEMBRANE TRANSLOCASE SUBUNIT TIM-17"/>
    <property type="match status" value="1"/>
</dbReference>
<comment type="subcellular location">
    <subcellularLocation>
        <location evidence="1">Mitochondrion inner membrane</location>
        <topology evidence="1">Multi-pass membrane protein</topology>
    </subcellularLocation>
</comment>
<dbReference type="GO" id="GO:0030150">
    <property type="term" value="P:protein import into mitochondrial matrix"/>
    <property type="evidence" value="ECO:0007669"/>
    <property type="project" value="TreeGrafter"/>
</dbReference>
<evidence type="ECO:0000313" key="12">
    <source>
        <dbReference type="EMBL" id="KAG9448773.1"/>
    </source>
</evidence>
<protein>
    <recommendedName>
        <fullName evidence="14">Mitochondrial import inner membrane translocase subunit Tim17/Tim22/Tim23 family protein</fullName>
    </recommendedName>
</protein>
<keyword evidence="3" id="KW-0813">Transport</keyword>
<keyword evidence="7" id="KW-1133">Transmembrane helix</keyword>
<dbReference type="Proteomes" id="UP000825729">
    <property type="component" value="Unassembled WGS sequence"/>
</dbReference>
<keyword evidence="6" id="KW-0653">Protein transport</keyword>
<keyword evidence="8" id="KW-0811">Translocation</keyword>
<dbReference type="EMBL" id="JAINDJ010000004">
    <property type="protein sequence ID" value="KAG9448773.1"/>
    <property type="molecule type" value="Genomic_DNA"/>
</dbReference>
<comment type="caution">
    <text evidence="12">The sequence shown here is derived from an EMBL/GenBank/DDBJ whole genome shotgun (WGS) entry which is preliminary data.</text>
</comment>
<accession>A0AAV7ENG0</accession>
<evidence type="ECO:0000256" key="10">
    <source>
        <dbReference type="ARBA" id="ARBA00023136"/>
    </source>
</evidence>
<comment type="similarity">
    <text evidence="2">Belongs to the Tim17/Tim22/Tim23 family.</text>
</comment>
<keyword evidence="9" id="KW-0496">Mitochondrion</keyword>
<evidence type="ECO:0000313" key="13">
    <source>
        <dbReference type="Proteomes" id="UP000825729"/>
    </source>
</evidence>
<keyword evidence="10" id="KW-0472">Membrane</keyword>
<evidence type="ECO:0000256" key="9">
    <source>
        <dbReference type="ARBA" id="ARBA00023128"/>
    </source>
</evidence>
<dbReference type="GO" id="GO:0005744">
    <property type="term" value="C:TIM23 mitochondrial import inner membrane translocase complex"/>
    <property type="evidence" value="ECO:0007669"/>
    <property type="project" value="TreeGrafter"/>
</dbReference>
<evidence type="ECO:0000256" key="8">
    <source>
        <dbReference type="ARBA" id="ARBA00023010"/>
    </source>
</evidence>
<organism evidence="12 13">
    <name type="scientific">Aristolochia fimbriata</name>
    <name type="common">White veined hardy Dutchman's pipe vine</name>
    <dbReference type="NCBI Taxonomy" id="158543"/>
    <lineage>
        <taxon>Eukaryota</taxon>
        <taxon>Viridiplantae</taxon>
        <taxon>Streptophyta</taxon>
        <taxon>Embryophyta</taxon>
        <taxon>Tracheophyta</taxon>
        <taxon>Spermatophyta</taxon>
        <taxon>Magnoliopsida</taxon>
        <taxon>Magnoliidae</taxon>
        <taxon>Piperales</taxon>
        <taxon>Aristolochiaceae</taxon>
        <taxon>Aristolochia</taxon>
    </lineage>
</organism>
<dbReference type="AlphaFoldDB" id="A0AAV7ENG0"/>
<name>A0AAV7ENG0_ARIFI</name>
<gene>
    <name evidence="12" type="ORF">H6P81_008738</name>
</gene>
<evidence type="ECO:0000256" key="7">
    <source>
        <dbReference type="ARBA" id="ARBA00022989"/>
    </source>
</evidence>
<evidence type="ECO:0000256" key="11">
    <source>
        <dbReference type="SAM" id="MobiDB-lite"/>
    </source>
</evidence>
<dbReference type="PANTHER" id="PTHR10485:SF0">
    <property type="entry name" value="AT05822P-RELATED"/>
    <property type="match status" value="1"/>
</dbReference>
<keyword evidence="13" id="KW-1185">Reference proteome</keyword>
<evidence type="ECO:0000256" key="4">
    <source>
        <dbReference type="ARBA" id="ARBA00022692"/>
    </source>
</evidence>
<dbReference type="GO" id="GO:0008320">
    <property type="term" value="F:protein transmembrane transporter activity"/>
    <property type="evidence" value="ECO:0007669"/>
    <property type="project" value="TreeGrafter"/>
</dbReference>
<evidence type="ECO:0000256" key="6">
    <source>
        <dbReference type="ARBA" id="ARBA00022927"/>
    </source>
</evidence>
<evidence type="ECO:0000256" key="2">
    <source>
        <dbReference type="ARBA" id="ARBA00008444"/>
    </source>
</evidence>
<reference evidence="12 13" key="1">
    <citation type="submission" date="2021-07" db="EMBL/GenBank/DDBJ databases">
        <title>The Aristolochia fimbriata genome: insights into angiosperm evolution, floral development and chemical biosynthesis.</title>
        <authorList>
            <person name="Jiao Y."/>
        </authorList>
    </citation>
    <scope>NUCLEOTIDE SEQUENCE [LARGE SCALE GENOMIC DNA]</scope>
    <source>
        <strain evidence="12">IBCAS-2021</strain>
        <tissue evidence="12">Leaf</tissue>
    </source>
</reference>
<feature type="region of interest" description="Disordered" evidence="11">
    <location>
        <begin position="120"/>
        <end position="161"/>
    </location>
</feature>
<evidence type="ECO:0000256" key="5">
    <source>
        <dbReference type="ARBA" id="ARBA00022792"/>
    </source>
</evidence>
<proteinExistence type="inferred from homology"/>
<keyword evidence="4" id="KW-0812">Transmembrane</keyword>
<evidence type="ECO:0008006" key="14">
    <source>
        <dbReference type="Google" id="ProtNLM"/>
    </source>
</evidence>
<keyword evidence="5" id="KW-0999">Mitochondrion inner membrane</keyword>